<dbReference type="EMBL" id="VXBL01004590">
    <property type="protein sequence ID" value="NXO53298.1"/>
    <property type="molecule type" value="Genomic_DNA"/>
</dbReference>
<keyword evidence="3 6" id="KW-0812">Transmembrane</keyword>
<evidence type="ECO:0000256" key="4">
    <source>
        <dbReference type="ARBA" id="ARBA00022989"/>
    </source>
</evidence>
<feature type="non-terminal residue" evidence="7">
    <location>
        <position position="79"/>
    </location>
</feature>
<reference evidence="7 8" key="1">
    <citation type="submission" date="2019-09" db="EMBL/GenBank/DDBJ databases">
        <title>Bird 10,000 Genomes (B10K) Project - Family phase.</title>
        <authorList>
            <person name="Zhang G."/>
        </authorList>
    </citation>
    <scope>NUCLEOTIDE SEQUENCE [LARGE SCALE GENOMIC DNA]</scope>
    <source>
        <strain evidence="7">B10K-DU-002-11</strain>
        <tissue evidence="7">Muscle</tissue>
    </source>
</reference>
<dbReference type="Gene3D" id="6.10.110.10">
    <property type="match status" value="1"/>
</dbReference>
<dbReference type="PANTHER" id="PTHR16932:SF18">
    <property type="entry name" value="INTERFERON, ALPHA-INDUCIBLE PROTEIN 27-LIKE 2"/>
    <property type="match status" value="1"/>
</dbReference>
<organism evidence="7 8">
    <name type="scientific">Aramus guarauna</name>
    <name type="common">Limpkin</name>
    <name type="synonym">Scolopax guarauna</name>
    <dbReference type="NCBI Taxonomy" id="54356"/>
    <lineage>
        <taxon>Eukaryota</taxon>
        <taxon>Metazoa</taxon>
        <taxon>Chordata</taxon>
        <taxon>Craniata</taxon>
        <taxon>Vertebrata</taxon>
        <taxon>Euteleostomi</taxon>
        <taxon>Archelosauria</taxon>
        <taxon>Archosauria</taxon>
        <taxon>Dinosauria</taxon>
        <taxon>Saurischia</taxon>
        <taxon>Theropoda</taxon>
        <taxon>Coelurosauria</taxon>
        <taxon>Aves</taxon>
        <taxon>Neognathae</taxon>
        <taxon>Neoaves</taxon>
        <taxon>Gruiformes</taxon>
        <taxon>Aramidae</taxon>
        <taxon>Aramus</taxon>
    </lineage>
</organism>
<gene>
    <name evidence="7" type="primary">Ifi27l1</name>
    <name evidence="7" type="ORF">ARAGUA_R11285</name>
</gene>
<dbReference type="Pfam" id="PF06140">
    <property type="entry name" value="Ifi-6-16"/>
    <property type="match status" value="1"/>
</dbReference>
<feature type="transmembrane region" description="Helical" evidence="6">
    <location>
        <begin position="6"/>
        <end position="27"/>
    </location>
</feature>
<dbReference type="AlphaFoldDB" id="A0A7L1T4B6"/>
<keyword evidence="8" id="KW-1185">Reference proteome</keyword>
<evidence type="ECO:0000256" key="6">
    <source>
        <dbReference type="SAM" id="Phobius"/>
    </source>
</evidence>
<accession>A0A7L1T4B6</accession>
<keyword evidence="5 6" id="KW-0472">Membrane</keyword>
<evidence type="ECO:0000256" key="2">
    <source>
        <dbReference type="ARBA" id="ARBA00007262"/>
    </source>
</evidence>
<feature type="non-terminal residue" evidence="7">
    <location>
        <position position="1"/>
    </location>
</feature>
<evidence type="ECO:0000256" key="5">
    <source>
        <dbReference type="ARBA" id="ARBA00023136"/>
    </source>
</evidence>
<dbReference type="PANTHER" id="PTHR16932">
    <property type="entry name" value="INTERFERON ALPHA-INDUCIBLE PROTEIN 27"/>
    <property type="match status" value="1"/>
</dbReference>
<evidence type="ECO:0000256" key="3">
    <source>
        <dbReference type="ARBA" id="ARBA00022692"/>
    </source>
</evidence>
<protein>
    <submittedName>
        <fullName evidence="7">I27L1 protein</fullName>
    </submittedName>
</protein>
<evidence type="ECO:0000313" key="7">
    <source>
        <dbReference type="EMBL" id="NXO53298.1"/>
    </source>
</evidence>
<comment type="subcellular location">
    <subcellularLocation>
        <location evidence="1">Membrane</location>
        <topology evidence="1">Multi-pass membrane protein</topology>
    </subcellularLocation>
</comment>
<comment type="caution">
    <text evidence="7">The sequence shown here is derived from an EMBL/GenBank/DDBJ whole genome shotgun (WGS) entry which is preliminary data.</text>
</comment>
<evidence type="ECO:0000313" key="8">
    <source>
        <dbReference type="Proteomes" id="UP000567570"/>
    </source>
</evidence>
<dbReference type="GO" id="GO:0001836">
    <property type="term" value="P:release of cytochrome c from mitochondria"/>
    <property type="evidence" value="ECO:0007669"/>
    <property type="project" value="TreeGrafter"/>
</dbReference>
<dbReference type="InterPro" id="IPR009311">
    <property type="entry name" value="IFI6/IFI27-like"/>
</dbReference>
<dbReference type="GO" id="GO:0031966">
    <property type="term" value="C:mitochondrial membrane"/>
    <property type="evidence" value="ECO:0007669"/>
    <property type="project" value="TreeGrafter"/>
</dbReference>
<keyword evidence="4 6" id="KW-1133">Transmembrane helix</keyword>
<sequence>GVALVGIPVGIYALGFTATGIVAGSVASKMMSVAAIANNGGVAAGSPVAVLQSIGAAGFSLGAKIGLSSALGSLGATAG</sequence>
<evidence type="ECO:0000256" key="1">
    <source>
        <dbReference type="ARBA" id="ARBA00004141"/>
    </source>
</evidence>
<proteinExistence type="inferred from homology"/>
<comment type="similarity">
    <text evidence="2">Belongs to the IFI6/IFI27 family.</text>
</comment>
<name>A0A7L1T4B6_ARAGA</name>
<dbReference type="GO" id="GO:0097193">
    <property type="term" value="P:intrinsic apoptotic signaling pathway"/>
    <property type="evidence" value="ECO:0007669"/>
    <property type="project" value="TreeGrafter"/>
</dbReference>
<dbReference type="InterPro" id="IPR038213">
    <property type="entry name" value="IFI6/IFI27-like_sf"/>
</dbReference>
<dbReference type="Proteomes" id="UP000567570">
    <property type="component" value="Unassembled WGS sequence"/>
</dbReference>